<accession>A0A5C4RRF8</accession>
<dbReference type="AlphaFoldDB" id="A0A5C4RRF8"/>
<reference evidence="1 2" key="1">
    <citation type="submission" date="2019-03" db="EMBL/GenBank/DDBJ databases">
        <title>Arenimonas daejeonensis sp. nov., isolated from compost.</title>
        <authorList>
            <person name="Jeon C.O."/>
        </authorList>
    </citation>
    <scope>NUCLEOTIDE SEQUENCE [LARGE SCALE GENOMIC DNA]</scope>
    <source>
        <strain evidence="1 2">R29</strain>
    </source>
</reference>
<sequence>MTYLAALALIIATLSLVVSVRTAILNYKLRASEIRKDMSDRVAASLDRADRAKLLLEYVNAVSSDAPSATRHDLPSLVETETSLKAFASSHAKRRDSEVIGMRTADLESLRAIQAPLVLIERRLDVLRVMVRHGDAKGTA</sequence>
<protein>
    <submittedName>
        <fullName evidence="1">Uncharacterized protein</fullName>
    </submittedName>
</protein>
<dbReference type="OrthoDB" id="9886525at2"/>
<comment type="caution">
    <text evidence="1">The sequence shown here is derived from an EMBL/GenBank/DDBJ whole genome shotgun (WGS) entry which is preliminary data.</text>
</comment>
<dbReference type="Proteomes" id="UP000305760">
    <property type="component" value="Unassembled WGS sequence"/>
</dbReference>
<keyword evidence="2" id="KW-1185">Reference proteome</keyword>
<organism evidence="1 2">
    <name type="scientific">Arenimonas terrae</name>
    <dbReference type="NCBI Taxonomy" id="2546226"/>
    <lineage>
        <taxon>Bacteria</taxon>
        <taxon>Pseudomonadati</taxon>
        <taxon>Pseudomonadota</taxon>
        <taxon>Gammaproteobacteria</taxon>
        <taxon>Lysobacterales</taxon>
        <taxon>Lysobacteraceae</taxon>
        <taxon>Arenimonas</taxon>
    </lineage>
</organism>
<evidence type="ECO:0000313" key="1">
    <source>
        <dbReference type="EMBL" id="TNJ33421.1"/>
    </source>
</evidence>
<name>A0A5C4RRF8_9GAMM</name>
<gene>
    <name evidence="1" type="ORF">E1B00_08625</name>
</gene>
<dbReference type="EMBL" id="SMDR01000002">
    <property type="protein sequence ID" value="TNJ33421.1"/>
    <property type="molecule type" value="Genomic_DNA"/>
</dbReference>
<proteinExistence type="predicted"/>
<evidence type="ECO:0000313" key="2">
    <source>
        <dbReference type="Proteomes" id="UP000305760"/>
    </source>
</evidence>